<name>A0A5C5FV02_9BASI</name>
<gene>
    <name evidence="2" type="ORF">DMC30DRAFT_247278</name>
</gene>
<dbReference type="AlphaFoldDB" id="A0A5C5FV02"/>
<feature type="region of interest" description="Disordered" evidence="1">
    <location>
        <begin position="74"/>
        <end position="100"/>
    </location>
</feature>
<keyword evidence="3" id="KW-1185">Reference proteome</keyword>
<evidence type="ECO:0000313" key="3">
    <source>
        <dbReference type="Proteomes" id="UP000311382"/>
    </source>
</evidence>
<proteinExistence type="predicted"/>
<feature type="compositionally biased region" description="Low complexity" evidence="1">
    <location>
        <begin position="78"/>
        <end position="98"/>
    </location>
</feature>
<dbReference type="Proteomes" id="UP000311382">
    <property type="component" value="Unassembled WGS sequence"/>
</dbReference>
<dbReference type="OrthoDB" id="1742084at2759"/>
<organism evidence="2 3">
    <name type="scientific">Rhodotorula diobovata</name>
    <dbReference type="NCBI Taxonomy" id="5288"/>
    <lineage>
        <taxon>Eukaryota</taxon>
        <taxon>Fungi</taxon>
        <taxon>Dikarya</taxon>
        <taxon>Basidiomycota</taxon>
        <taxon>Pucciniomycotina</taxon>
        <taxon>Microbotryomycetes</taxon>
        <taxon>Sporidiobolales</taxon>
        <taxon>Sporidiobolaceae</taxon>
        <taxon>Rhodotorula</taxon>
    </lineage>
</organism>
<evidence type="ECO:0000256" key="1">
    <source>
        <dbReference type="SAM" id="MobiDB-lite"/>
    </source>
</evidence>
<comment type="caution">
    <text evidence="2">The sequence shown here is derived from an EMBL/GenBank/DDBJ whole genome shotgun (WGS) entry which is preliminary data.</text>
</comment>
<reference evidence="2 3" key="1">
    <citation type="submission" date="2019-03" db="EMBL/GenBank/DDBJ databases">
        <title>Rhodosporidium diobovatum UCD-FST 08-225 genome sequencing, assembly, and annotation.</title>
        <authorList>
            <person name="Fakankun I.U."/>
            <person name="Fristensky B."/>
            <person name="Levin D.B."/>
        </authorList>
    </citation>
    <scope>NUCLEOTIDE SEQUENCE [LARGE SCALE GENOMIC DNA]</scope>
    <source>
        <strain evidence="2 3">UCD-FST 08-225</strain>
    </source>
</reference>
<accession>A0A5C5FV02</accession>
<dbReference type="EMBL" id="SOZI01000064">
    <property type="protein sequence ID" value="TNY20525.1"/>
    <property type="molecule type" value="Genomic_DNA"/>
</dbReference>
<sequence length="258" mass="28175">MATPTAPALAMSPKESTLLAQTTTHERVLLAQAVFEKGSDDWDAVGRLLRGHALLKARTAEWFTAQGDGDHCYRTSRGRSASSCRTSASTPRPPSRLSVRSFPHHRLSPLLKQLTRSPNKTAPEVRKIAHKYYMDRVHELYQAMEACQDQFRSVLVALSSPGPCGWDQQWPRFSSATKRDSHAPFATHAQDHLLGDPRAQGRQARLAPDTPGACGPALARRAGPGPAAVSASCMTSSLRCRADKLDGLTERRTAARSQ</sequence>
<evidence type="ECO:0000313" key="2">
    <source>
        <dbReference type="EMBL" id="TNY20525.1"/>
    </source>
</evidence>
<protein>
    <submittedName>
        <fullName evidence="2">Uncharacterized protein</fullName>
    </submittedName>
</protein>